<organism evidence="3 5">
    <name type="scientific">Rhodococcus aetherivorans</name>
    <dbReference type="NCBI Taxonomy" id="191292"/>
    <lineage>
        <taxon>Bacteria</taxon>
        <taxon>Bacillati</taxon>
        <taxon>Actinomycetota</taxon>
        <taxon>Actinomycetes</taxon>
        <taxon>Mycobacteriales</taxon>
        <taxon>Nocardiaceae</taxon>
        <taxon>Rhodococcus</taxon>
    </lineage>
</organism>
<name>N1M1P1_9NOCA</name>
<gene>
    <name evidence="3" type="ORF">OCS65_20875</name>
    <name evidence="2" type="ORF">RAJCM14343_4441</name>
</gene>
<evidence type="ECO:0000313" key="2">
    <source>
        <dbReference type="EMBL" id="GES39173.1"/>
    </source>
</evidence>
<keyword evidence="1" id="KW-0732">Signal</keyword>
<evidence type="ECO:0000256" key="1">
    <source>
        <dbReference type="SAM" id="SignalP"/>
    </source>
</evidence>
<proteinExistence type="predicted"/>
<evidence type="ECO:0000313" key="4">
    <source>
        <dbReference type="Proteomes" id="UP000325466"/>
    </source>
</evidence>
<evidence type="ECO:0000313" key="5">
    <source>
        <dbReference type="Proteomes" id="UP001163947"/>
    </source>
</evidence>
<dbReference type="Proteomes" id="UP001163947">
    <property type="component" value="Chromosome"/>
</dbReference>
<dbReference type="GeneID" id="83622925"/>
<feature type="chain" id="PRO_5044736819" description="Secreted protein" evidence="1">
    <location>
        <begin position="28"/>
        <end position="57"/>
    </location>
</feature>
<protein>
    <recommendedName>
        <fullName evidence="6">Secreted protein</fullName>
    </recommendedName>
</protein>
<reference evidence="2" key="2">
    <citation type="submission" date="2019-10" db="EMBL/GenBank/DDBJ databases">
        <title>Draft genome sequence of Rhodococcus aetherivorans JCM 14343.</title>
        <authorList>
            <person name="Inoue D."/>
            <person name="Nakazawa M."/>
            <person name="Yamamoto N."/>
            <person name="Sei K."/>
            <person name="Ike M."/>
        </authorList>
    </citation>
    <scope>NUCLEOTIDE SEQUENCE</scope>
    <source>
        <strain evidence="2">JCM 14343</strain>
    </source>
</reference>
<reference evidence="2 4" key="1">
    <citation type="journal article" date="2018" name="Biodegradation">
        <title>1,4-Dioxane degradation characteristics of Rhodococcus aetherivorans JCM 14343.</title>
        <authorList>
            <person name="Inoue D."/>
            <person name="Tsunoda T."/>
            <person name="Yamamoto N."/>
            <person name="Ike M."/>
            <person name="Sei K."/>
        </authorList>
    </citation>
    <scope>NUCLEOTIDE SEQUENCE [LARGE SCALE GENOMIC DNA]</scope>
    <source>
        <strain evidence="2 4">JCM 14343</strain>
    </source>
</reference>
<evidence type="ECO:0000313" key="3">
    <source>
        <dbReference type="EMBL" id="UYF92905.1"/>
    </source>
</evidence>
<dbReference type="EMBL" id="BLAH01000110">
    <property type="protein sequence ID" value="GES39173.1"/>
    <property type="molecule type" value="Genomic_DNA"/>
</dbReference>
<accession>N1M1P1</accession>
<feature type="signal peptide" evidence="1">
    <location>
        <begin position="1"/>
        <end position="27"/>
    </location>
</feature>
<accession>A0A5M3YG49</accession>
<sequence length="57" mass="5761">MRTSARITTAVLGATVLSALAPGTALADTTDEGSSVIGSVEIFSWLIDFLASAFGLS</sequence>
<dbReference type="Proteomes" id="UP000325466">
    <property type="component" value="Unassembled WGS sequence"/>
</dbReference>
<dbReference type="RefSeq" id="WP_006933860.1">
    <property type="nucleotide sequence ID" value="NZ_BAAAYP010000002.1"/>
</dbReference>
<evidence type="ECO:0008006" key="6">
    <source>
        <dbReference type="Google" id="ProtNLM"/>
    </source>
</evidence>
<reference evidence="3" key="3">
    <citation type="submission" date="2022-09" db="EMBL/GenBank/DDBJ databases">
        <title>The genome sequence of Rhodococcus aetherivorans N1.</title>
        <authorList>
            <person name="Jiang W."/>
        </authorList>
    </citation>
    <scope>NUCLEOTIDE SEQUENCE</scope>
    <source>
        <strain evidence="3">N1</strain>
    </source>
</reference>
<keyword evidence="4" id="KW-1185">Reference proteome</keyword>
<dbReference type="EMBL" id="CP106982">
    <property type="protein sequence ID" value="UYF92905.1"/>
    <property type="molecule type" value="Genomic_DNA"/>
</dbReference>
<dbReference type="AlphaFoldDB" id="N1M1P1"/>